<feature type="transmembrane region" description="Helical" evidence="6">
    <location>
        <begin position="12"/>
        <end position="29"/>
    </location>
</feature>
<reference evidence="8" key="1">
    <citation type="submission" date="2001-11" db="EMBL/GenBank/DDBJ databases">
        <authorList>
            <person name="Yu T.-W."/>
            <person name="Bai L."/>
            <person name="Clade D."/>
            <person name="Hoffmann D."/>
            <person name="Toelzer S."/>
            <person name="Trinh K.Q."/>
            <person name="Xu J."/>
            <person name="Moss S.J."/>
            <person name="Leistner E."/>
            <person name="Floss H.G."/>
        </authorList>
    </citation>
    <scope>NUCLEOTIDE SEQUENCE</scope>
    <source>
        <strain evidence="8">ATCC 31565</strain>
    </source>
</reference>
<comment type="subcellular location">
    <subcellularLocation>
        <location evidence="1">Cell membrane</location>
        <topology evidence="1">Multi-pass membrane protein</topology>
    </subcellularLocation>
</comment>
<feature type="transmembrane region" description="Helical" evidence="6">
    <location>
        <begin position="284"/>
        <end position="302"/>
    </location>
</feature>
<dbReference type="SUPFAM" id="SSF103473">
    <property type="entry name" value="MFS general substrate transporter"/>
    <property type="match status" value="1"/>
</dbReference>
<dbReference type="GO" id="GO:0022857">
    <property type="term" value="F:transmembrane transporter activity"/>
    <property type="evidence" value="ECO:0007669"/>
    <property type="project" value="InterPro"/>
</dbReference>
<evidence type="ECO:0000256" key="1">
    <source>
        <dbReference type="ARBA" id="ARBA00004651"/>
    </source>
</evidence>
<feature type="transmembrane region" description="Helical" evidence="6">
    <location>
        <begin position="169"/>
        <end position="188"/>
    </location>
</feature>
<reference evidence="8" key="2">
    <citation type="journal article" date="2002" name="Proc. Natl. Acad. Sci. U.S.A.">
        <title>The biosynthetic gene cluster of the maytansinoid antitumor agent ansamitocin from Actinosynnema pretiosum.</title>
        <authorList>
            <person name="Yu T.W."/>
            <person name="Bai L."/>
            <person name="Clade D."/>
            <person name="Hoffmann D."/>
            <person name="Toelzer S."/>
            <person name="Trinh K.Q."/>
            <person name="Xu J."/>
            <person name="Moss S.J."/>
            <person name="Leistner E."/>
            <person name="Floss H.G."/>
        </authorList>
    </citation>
    <scope>NUCLEOTIDE SEQUENCE</scope>
    <source>
        <strain evidence="8">ATCC 31565</strain>
    </source>
</reference>
<feature type="transmembrane region" description="Helical" evidence="6">
    <location>
        <begin position="49"/>
        <end position="68"/>
    </location>
</feature>
<evidence type="ECO:0000259" key="7">
    <source>
        <dbReference type="PROSITE" id="PS50850"/>
    </source>
</evidence>
<evidence type="ECO:0000256" key="6">
    <source>
        <dbReference type="SAM" id="Phobius"/>
    </source>
</evidence>
<feature type="transmembrane region" description="Helical" evidence="6">
    <location>
        <begin position="253"/>
        <end position="277"/>
    </location>
</feature>
<evidence type="ECO:0000313" key="8">
    <source>
        <dbReference type="EMBL" id="AAM54113.1"/>
    </source>
</evidence>
<dbReference type="PRINTS" id="PR01036">
    <property type="entry name" value="TCRTETB"/>
</dbReference>
<dbReference type="PANTHER" id="PTHR43124:SF3">
    <property type="entry name" value="CHLORAMPHENICOL EFFLUX PUMP RV0191"/>
    <property type="match status" value="1"/>
</dbReference>
<dbReference type="Gene3D" id="1.20.1720.10">
    <property type="entry name" value="Multidrug resistance protein D"/>
    <property type="match status" value="1"/>
</dbReference>
<keyword evidence="5 6" id="KW-0472">Membrane</keyword>
<feature type="transmembrane region" description="Helical" evidence="6">
    <location>
        <begin position="109"/>
        <end position="126"/>
    </location>
</feature>
<protein>
    <submittedName>
        <fullName evidence="8">Bicyclomycin resistant protein</fullName>
    </submittedName>
</protein>
<keyword evidence="3 6" id="KW-0812">Transmembrane</keyword>
<proteinExistence type="predicted"/>
<accession>Q8KUI5</accession>
<dbReference type="InterPro" id="IPR050189">
    <property type="entry name" value="MFS_Efflux_Transporters"/>
</dbReference>
<gene>
    <name evidence="8" type="primary">asm35</name>
</gene>
<feature type="transmembrane region" description="Helical" evidence="6">
    <location>
        <begin position="308"/>
        <end position="327"/>
    </location>
</feature>
<evidence type="ECO:0000256" key="5">
    <source>
        <dbReference type="ARBA" id="ARBA00023136"/>
    </source>
</evidence>
<feature type="transmembrane region" description="Helical" evidence="6">
    <location>
        <begin position="339"/>
        <end position="364"/>
    </location>
</feature>
<organism evidence="8">
    <name type="scientific">Actinosynnema pretiosum subsp. auranticum</name>
    <dbReference type="NCBI Taxonomy" id="42198"/>
    <lineage>
        <taxon>Bacteria</taxon>
        <taxon>Bacillati</taxon>
        <taxon>Actinomycetota</taxon>
        <taxon>Actinomycetes</taxon>
        <taxon>Pseudonocardiales</taxon>
        <taxon>Pseudonocardiaceae</taxon>
        <taxon>Actinosynnema</taxon>
    </lineage>
</organism>
<dbReference type="InterPro" id="IPR036259">
    <property type="entry name" value="MFS_trans_sf"/>
</dbReference>
<keyword evidence="4 6" id="KW-1133">Transmembrane helix</keyword>
<dbReference type="Pfam" id="PF07690">
    <property type="entry name" value="MFS_1"/>
    <property type="match status" value="1"/>
</dbReference>
<feature type="domain" description="Major facilitator superfamily (MFS) profile" evidence="7">
    <location>
        <begin position="9"/>
        <end position="392"/>
    </location>
</feature>
<evidence type="ECO:0000256" key="4">
    <source>
        <dbReference type="ARBA" id="ARBA00022989"/>
    </source>
</evidence>
<feature type="transmembrane region" description="Helical" evidence="6">
    <location>
        <begin position="216"/>
        <end position="241"/>
    </location>
</feature>
<evidence type="ECO:0000256" key="3">
    <source>
        <dbReference type="ARBA" id="ARBA00022692"/>
    </source>
</evidence>
<sequence length="392" mass="39594">MAVGKADSAVGGWLPALLIVALTGTIIEIDMSVPSFPDIARELGVGGPAVQLTVTLNFLGYCLGALCHGPLSDRFGRRPVLLGGSAVMLVGALGCALAPTIGLLLTARFVQGIGASAAAVLVFVIIGDRYRGPAALRMYGLVNAAMSALMTCAPLLGGAINRVAGWRGNYLAVCATTALSLLLVFLFLPETRTRARTAITARSVLADYRRLLGSRAYLAASLTPSLLFAAYLVFIAASPFLYTAAFGLGVTGFALHLLVVVASFAVPSAFATGIIPLLGGPAGAVRWGLGAVVVGVLGFLLLGDGPVAVTGSVALFCVGFAVCYPVVFDRSMSVFPELAGAASSATMGLRALLVTLLTALAGALSTGGPFAPAAVMAGAVAAVVLLSALSPR</sequence>
<feature type="transmembrane region" description="Helical" evidence="6">
    <location>
        <begin position="138"/>
        <end position="157"/>
    </location>
</feature>
<name>Q8KUI5_ACTPA</name>
<dbReference type="PANTHER" id="PTHR43124">
    <property type="entry name" value="PURINE EFFLUX PUMP PBUE"/>
    <property type="match status" value="1"/>
</dbReference>
<dbReference type="InterPro" id="IPR020846">
    <property type="entry name" value="MFS_dom"/>
</dbReference>
<dbReference type="AlphaFoldDB" id="Q8KUI5"/>
<evidence type="ECO:0000256" key="2">
    <source>
        <dbReference type="ARBA" id="ARBA00022475"/>
    </source>
</evidence>
<dbReference type="InterPro" id="IPR011701">
    <property type="entry name" value="MFS"/>
</dbReference>
<feature type="transmembrane region" description="Helical" evidence="6">
    <location>
        <begin position="80"/>
        <end position="103"/>
    </location>
</feature>
<keyword evidence="2" id="KW-1003">Cell membrane</keyword>
<dbReference type="GO" id="GO:0005886">
    <property type="term" value="C:plasma membrane"/>
    <property type="evidence" value="ECO:0007669"/>
    <property type="project" value="UniProtKB-SubCell"/>
</dbReference>
<dbReference type="PROSITE" id="PS50850">
    <property type="entry name" value="MFS"/>
    <property type="match status" value="1"/>
</dbReference>
<dbReference type="EMBL" id="AF453501">
    <property type="protein sequence ID" value="AAM54113.1"/>
    <property type="molecule type" value="Genomic_DNA"/>
</dbReference>
<feature type="transmembrane region" description="Helical" evidence="6">
    <location>
        <begin position="370"/>
        <end position="389"/>
    </location>
</feature>